<reference evidence="1 2" key="1">
    <citation type="submission" date="2021-04" db="EMBL/GenBank/DDBJ databases">
        <authorList>
            <person name="Ivanova A."/>
        </authorList>
    </citation>
    <scope>NUCLEOTIDE SEQUENCE [LARGE SCALE GENOMIC DNA]</scope>
    <source>
        <strain evidence="1 2">G18</strain>
    </source>
</reference>
<dbReference type="Proteomes" id="UP000676565">
    <property type="component" value="Unassembled WGS sequence"/>
</dbReference>
<dbReference type="EMBL" id="JAGKQQ010000001">
    <property type="protein sequence ID" value="MBP3957770.1"/>
    <property type="molecule type" value="Genomic_DNA"/>
</dbReference>
<proteinExistence type="predicted"/>
<sequence>MTLSALVQFGRSGFVGRFTSTAAHPRSARVIVRGPRGIEPGVVLCEPGEKFTSALSTEGELLRIATDEDDSRTAAFPGRESELLAAANAAASECGLPLTFVDAELTLDDHLILHGLAWDACDATSLFGDLSARFGLSVRLLDLSQTAITKDPPPPATTCGKPGCGTEGGGCSSCGTDSGDGEKKGCSTKSCSKGKVKSADELTAYFSDLRQKMEQSAATRTPLV</sequence>
<evidence type="ECO:0000313" key="1">
    <source>
        <dbReference type="EMBL" id="MBP3957770.1"/>
    </source>
</evidence>
<comment type="caution">
    <text evidence="1">The sequence shown here is derived from an EMBL/GenBank/DDBJ whole genome shotgun (WGS) entry which is preliminary data.</text>
</comment>
<gene>
    <name evidence="1" type="ORF">J8F10_21165</name>
</gene>
<accession>A0ABS5BWZ5</accession>
<evidence type="ECO:0000313" key="2">
    <source>
        <dbReference type="Proteomes" id="UP000676565"/>
    </source>
</evidence>
<organism evidence="1 2">
    <name type="scientific">Gemmata palustris</name>
    <dbReference type="NCBI Taxonomy" id="2822762"/>
    <lineage>
        <taxon>Bacteria</taxon>
        <taxon>Pseudomonadati</taxon>
        <taxon>Planctomycetota</taxon>
        <taxon>Planctomycetia</taxon>
        <taxon>Gemmatales</taxon>
        <taxon>Gemmataceae</taxon>
        <taxon>Gemmata</taxon>
    </lineage>
</organism>
<dbReference type="RefSeq" id="WP_210657142.1">
    <property type="nucleotide sequence ID" value="NZ_JAGKQQ010000001.1"/>
</dbReference>
<keyword evidence="2" id="KW-1185">Reference proteome</keyword>
<evidence type="ECO:0008006" key="3">
    <source>
        <dbReference type="Google" id="ProtNLM"/>
    </source>
</evidence>
<name>A0ABS5BWZ5_9BACT</name>
<protein>
    <recommendedName>
        <fullName evidence="3">PSP1 C-terminal domain-containing protein</fullName>
    </recommendedName>
</protein>